<comment type="caution">
    <text evidence="1">The sequence shown here is derived from an EMBL/GenBank/DDBJ whole genome shotgun (WGS) entry which is preliminary data.</text>
</comment>
<gene>
    <name evidence="1" type="ORF">H9661_16770</name>
</gene>
<dbReference type="Proteomes" id="UP000627781">
    <property type="component" value="Unassembled WGS sequence"/>
</dbReference>
<organism evidence="1 2">
    <name type="scientific">Clostridium cibarium</name>
    <dbReference type="NCBI Taxonomy" id="2762247"/>
    <lineage>
        <taxon>Bacteria</taxon>
        <taxon>Bacillati</taxon>
        <taxon>Bacillota</taxon>
        <taxon>Clostridia</taxon>
        <taxon>Eubacteriales</taxon>
        <taxon>Clostridiaceae</taxon>
        <taxon>Clostridium</taxon>
    </lineage>
</organism>
<evidence type="ECO:0000313" key="2">
    <source>
        <dbReference type="Proteomes" id="UP000627781"/>
    </source>
</evidence>
<accession>A0ABR8PXW3</accession>
<dbReference type="RefSeq" id="WP_143318173.1">
    <property type="nucleotide sequence ID" value="NZ_JACSRA010000033.1"/>
</dbReference>
<keyword evidence="2" id="KW-1185">Reference proteome</keyword>
<proteinExistence type="predicted"/>
<evidence type="ECO:0000313" key="1">
    <source>
        <dbReference type="EMBL" id="MBD7913007.1"/>
    </source>
</evidence>
<reference evidence="1 2" key="1">
    <citation type="submission" date="2020-08" db="EMBL/GenBank/DDBJ databases">
        <title>A Genomic Blueprint of the Chicken Gut Microbiome.</title>
        <authorList>
            <person name="Gilroy R."/>
            <person name="Ravi A."/>
            <person name="Getino M."/>
            <person name="Pursley I."/>
            <person name="Horton D.L."/>
            <person name="Alikhan N.-F."/>
            <person name="Baker D."/>
            <person name="Gharbi K."/>
            <person name="Hall N."/>
            <person name="Watson M."/>
            <person name="Adriaenssens E.M."/>
            <person name="Foster-Nyarko E."/>
            <person name="Jarju S."/>
            <person name="Secka A."/>
            <person name="Antonio M."/>
            <person name="Oren A."/>
            <person name="Chaudhuri R."/>
            <person name="La Ragione R.M."/>
            <person name="Hildebrand F."/>
            <person name="Pallen M.J."/>
        </authorList>
    </citation>
    <scope>NUCLEOTIDE SEQUENCE [LARGE SCALE GENOMIC DNA]</scope>
    <source>
        <strain evidence="1 2">Sa3CVN1</strain>
    </source>
</reference>
<dbReference type="EMBL" id="JACSRA010000033">
    <property type="protein sequence ID" value="MBD7913007.1"/>
    <property type="molecule type" value="Genomic_DNA"/>
</dbReference>
<protein>
    <submittedName>
        <fullName evidence="1">Uncharacterized protein</fullName>
    </submittedName>
</protein>
<sequence length="190" mass="22163">MKKFDIQKEIDKSMQFVMKKISEGRLLVDTLEREDNLFIYIKNGRYDFYEEDEKKSFNGILLLRENIEDLNKFKLELRKKSWNLNNNGFIILRYVNNDIDDIDLKGEEFQKFFKEEGFVDIESYILLTKDENEESSKKGLVVIGRWHEDLLKETPEYEAYSKNLVKSSKCGGCSKKSGGCSACSGGCCKK</sequence>
<name>A0ABR8PXW3_9CLOT</name>